<keyword evidence="3 6" id="KW-0812">Transmembrane</keyword>
<evidence type="ECO:0000256" key="3">
    <source>
        <dbReference type="ARBA" id="ARBA00022692"/>
    </source>
</evidence>
<dbReference type="NCBIfam" id="TIGR00361">
    <property type="entry name" value="ComEC_Rec2"/>
    <property type="match status" value="1"/>
</dbReference>
<proteinExistence type="predicted"/>
<keyword evidence="5 6" id="KW-0472">Membrane</keyword>
<keyword evidence="2" id="KW-1003">Cell membrane</keyword>
<feature type="transmembrane region" description="Helical" evidence="6">
    <location>
        <begin position="374"/>
        <end position="394"/>
    </location>
</feature>
<feature type="transmembrane region" description="Helical" evidence="6">
    <location>
        <begin position="318"/>
        <end position="340"/>
    </location>
</feature>
<protein>
    <submittedName>
        <fullName evidence="9">ComEC family protein</fullName>
    </submittedName>
</protein>
<dbReference type="Proteomes" id="UP001500171">
    <property type="component" value="Unassembled WGS sequence"/>
</dbReference>
<gene>
    <name evidence="9" type="ORF">GCM10023211_03840</name>
</gene>
<organism evidence="9 10">
    <name type="scientific">Orbus sasakiae</name>
    <dbReference type="NCBI Taxonomy" id="1078475"/>
    <lineage>
        <taxon>Bacteria</taxon>
        <taxon>Pseudomonadati</taxon>
        <taxon>Pseudomonadota</taxon>
        <taxon>Gammaproteobacteria</taxon>
        <taxon>Orbales</taxon>
        <taxon>Orbaceae</taxon>
        <taxon>Orbus</taxon>
    </lineage>
</organism>
<dbReference type="Pfam" id="PF03772">
    <property type="entry name" value="Competence"/>
    <property type="match status" value="1"/>
</dbReference>
<dbReference type="PANTHER" id="PTHR30619:SF1">
    <property type="entry name" value="RECOMBINATION PROTEIN 2"/>
    <property type="match status" value="1"/>
</dbReference>
<dbReference type="SUPFAM" id="SSF56281">
    <property type="entry name" value="Metallo-hydrolase/oxidoreductase"/>
    <property type="match status" value="1"/>
</dbReference>
<sequence>MITASVKSINTGYIVSDNHQDGQYIDFTILTINQQPIADSLTVSLLWKNRSIPHAGERWQLKIKTKVVHSYLNQGGFDSQRFAIANRRLLSGTIQDATIIDKTSNIRQMVVNKAAPYFNLFEYGDVMFALAFGERSQLTELHKTMMLQTGIAHLMAISGMHILLVVYLCARSVRAIQYFLPVKLMTYWLPTIVGFCAAGFYAWLSGLNPPVMRAMLALSMWLILRYRKTILSPWQIINRVIAILLLFDPLMILSESFWLSCYAVVCLIIIRQWRVQSDWLGHKIDYLRQLFTLQCLLTLLLLPIQFFIFGGISFVTILANLIAIPIISFYTFPCILLLLVTSMLNCFYVSLWFGVLAQQSLALLFMLLKPITGYWFGIANQFYFFSIVGWLALFCRQTAFWRSRTATFLLIIMCIFSPLFKRSSHDWRVDMLDIGHGLAVVISQGRSAVLYDTGASWQNTSAAQRIILPFLTWHNLNVEGIIISHEHNDHIGGLNFIKTHFPDAWLMSSSTKLPNDYDCINGHSLAWHGLQFSVLWPLAMNQAAFNAESCVVKVTLGTYSLLLTGDLERAQEENLVLMQKNRLFSTILQMPHHGSNTSSYYAFLAHVKPEMTLGSVSRYNPWKLPSNKALNRYNDLKLNYFLTQESGQITIYFYPEYWVIERMRYEIKPRWYHDWFGALPIYR</sequence>
<evidence type="ECO:0000256" key="4">
    <source>
        <dbReference type="ARBA" id="ARBA00022989"/>
    </source>
</evidence>
<feature type="transmembrane region" description="Helical" evidence="6">
    <location>
        <begin position="401"/>
        <end position="420"/>
    </location>
</feature>
<evidence type="ECO:0000259" key="8">
    <source>
        <dbReference type="Pfam" id="PF03772"/>
    </source>
</evidence>
<feature type="transmembrane region" description="Helical" evidence="6">
    <location>
        <begin position="151"/>
        <end position="173"/>
    </location>
</feature>
<dbReference type="EMBL" id="BAABHY010000001">
    <property type="protein sequence ID" value="GAA5105251.1"/>
    <property type="molecule type" value="Genomic_DNA"/>
</dbReference>
<feature type="transmembrane region" description="Helical" evidence="6">
    <location>
        <begin position="240"/>
        <end position="270"/>
    </location>
</feature>
<dbReference type="InterPro" id="IPR036866">
    <property type="entry name" value="RibonucZ/Hydroxyglut_hydro"/>
</dbReference>
<dbReference type="InterPro" id="IPR052159">
    <property type="entry name" value="Competence_DNA_uptake"/>
</dbReference>
<feature type="transmembrane region" description="Helical" evidence="6">
    <location>
        <begin position="290"/>
        <end position="312"/>
    </location>
</feature>
<reference evidence="10" key="1">
    <citation type="journal article" date="2019" name="Int. J. Syst. Evol. Microbiol.">
        <title>The Global Catalogue of Microorganisms (GCM) 10K type strain sequencing project: providing services to taxonomists for standard genome sequencing and annotation.</title>
        <authorList>
            <consortium name="The Broad Institute Genomics Platform"/>
            <consortium name="The Broad Institute Genome Sequencing Center for Infectious Disease"/>
            <person name="Wu L."/>
            <person name="Ma J."/>
        </authorList>
    </citation>
    <scope>NUCLEOTIDE SEQUENCE [LARGE SCALE GENOMIC DNA]</scope>
    <source>
        <strain evidence="10">JCM 18050</strain>
    </source>
</reference>
<evidence type="ECO:0000256" key="1">
    <source>
        <dbReference type="ARBA" id="ARBA00004651"/>
    </source>
</evidence>
<dbReference type="InterPro" id="IPR004477">
    <property type="entry name" value="ComEC_N"/>
</dbReference>
<evidence type="ECO:0000256" key="6">
    <source>
        <dbReference type="SAM" id="Phobius"/>
    </source>
</evidence>
<dbReference type="PANTHER" id="PTHR30619">
    <property type="entry name" value="DNA INTERNALIZATION/COMPETENCE PROTEIN COMEC/REC2"/>
    <property type="match status" value="1"/>
</dbReference>
<feature type="transmembrane region" description="Helical" evidence="6">
    <location>
        <begin position="185"/>
        <end position="204"/>
    </location>
</feature>
<evidence type="ECO:0000259" key="7">
    <source>
        <dbReference type="Pfam" id="PF00753"/>
    </source>
</evidence>
<keyword evidence="10" id="KW-1185">Reference proteome</keyword>
<dbReference type="CDD" id="cd07731">
    <property type="entry name" value="ComA-like_MBL-fold"/>
    <property type="match status" value="1"/>
</dbReference>
<evidence type="ECO:0000313" key="9">
    <source>
        <dbReference type="EMBL" id="GAA5105251.1"/>
    </source>
</evidence>
<evidence type="ECO:0000256" key="2">
    <source>
        <dbReference type="ARBA" id="ARBA00022475"/>
    </source>
</evidence>
<comment type="subcellular location">
    <subcellularLocation>
        <location evidence="1">Cell membrane</location>
        <topology evidence="1">Multi-pass membrane protein</topology>
    </subcellularLocation>
</comment>
<evidence type="ECO:0000313" key="10">
    <source>
        <dbReference type="Proteomes" id="UP001500171"/>
    </source>
</evidence>
<dbReference type="Gene3D" id="3.60.15.10">
    <property type="entry name" value="Ribonuclease Z/Hydroxyacylglutathione hydrolase-like"/>
    <property type="match status" value="1"/>
</dbReference>
<dbReference type="Pfam" id="PF00753">
    <property type="entry name" value="Lactamase_B"/>
    <property type="match status" value="1"/>
</dbReference>
<feature type="domain" description="ComEC/Rec2-related protein" evidence="8">
    <location>
        <begin position="130"/>
        <end position="394"/>
    </location>
</feature>
<dbReference type="InterPro" id="IPR001279">
    <property type="entry name" value="Metallo-B-lactamas"/>
</dbReference>
<feature type="domain" description="Metallo-beta-lactamase" evidence="7">
    <location>
        <begin position="435"/>
        <end position="603"/>
    </location>
</feature>
<evidence type="ECO:0000256" key="5">
    <source>
        <dbReference type="ARBA" id="ARBA00023136"/>
    </source>
</evidence>
<name>A0ABP9N2R2_9GAMM</name>
<keyword evidence="4 6" id="KW-1133">Transmembrane helix</keyword>
<accession>A0ABP9N2R2</accession>
<dbReference type="InterPro" id="IPR035681">
    <property type="entry name" value="ComA-like_MBL"/>
</dbReference>
<comment type="caution">
    <text evidence="9">The sequence shown here is derived from an EMBL/GenBank/DDBJ whole genome shotgun (WGS) entry which is preliminary data.</text>
</comment>
<dbReference type="InterPro" id="IPR004797">
    <property type="entry name" value="Competence_ComEC/Rec2"/>
</dbReference>
<feature type="transmembrane region" description="Helical" evidence="6">
    <location>
        <begin position="347"/>
        <end position="368"/>
    </location>
</feature>
<dbReference type="NCBIfam" id="TIGR00360">
    <property type="entry name" value="ComEC_N-term"/>
    <property type="match status" value="1"/>
</dbReference>